<keyword evidence="11" id="KW-0472">Membrane</keyword>
<name>A0A9E7I9N8_9LILI</name>
<protein>
    <submittedName>
        <fullName evidence="13">PGAP1-like protein</fullName>
    </submittedName>
</protein>
<dbReference type="FunFam" id="1.10.472.10:FF:000043">
    <property type="entry name" value="Transcription initiation factor IIB"/>
    <property type="match status" value="1"/>
</dbReference>
<dbReference type="SUPFAM" id="SSF47954">
    <property type="entry name" value="Cyclin-like"/>
    <property type="match status" value="2"/>
</dbReference>
<comment type="subcellular location">
    <subcellularLocation>
        <location evidence="1">Nucleus</location>
    </subcellularLocation>
</comment>
<evidence type="ECO:0000256" key="3">
    <source>
        <dbReference type="ARBA" id="ARBA00022723"/>
    </source>
</evidence>
<gene>
    <name evidence="13" type="ORF">MUK42_25178</name>
</gene>
<dbReference type="PANTHER" id="PTHR48187:SF2">
    <property type="entry name" value="LD21810P"/>
    <property type="match status" value="1"/>
</dbReference>
<dbReference type="InterPro" id="IPR013150">
    <property type="entry name" value="TFIIB_cyclin"/>
</dbReference>
<dbReference type="SUPFAM" id="SSF57783">
    <property type="entry name" value="Zinc beta-ribbon"/>
    <property type="match status" value="1"/>
</dbReference>
<evidence type="ECO:0000256" key="10">
    <source>
        <dbReference type="SAM" id="MobiDB-lite"/>
    </source>
</evidence>
<keyword evidence="11" id="KW-1133">Transmembrane helix</keyword>
<feature type="region of interest" description="Disordered" evidence="10">
    <location>
        <begin position="614"/>
        <end position="641"/>
    </location>
</feature>
<dbReference type="GO" id="GO:0005634">
    <property type="term" value="C:nucleus"/>
    <property type="evidence" value="ECO:0007669"/>
    <property type="project" value="UniProtKB-SubCell"/>
</dbReference>
<accession>A0A9E7I9N8</accession>
<dbReference type="SUPFAM" id="SSF53474">
    <property type="entry name" value="alpha/beta-Hydrolases"/>
    <property type="match status" value="1"/>
</dbReference>
<dbReference type="GO" id="GO:0017025">
    <property type="term" value="F:TBP-class protein binding"/>
    <property type="evidence" value="ECO:0007669"/>
    <property type="project" value="InterPro"/>
</dbReference>
<keyword evidence="11" id="KW-0812">Transmembrane</keyword>
<dbReference type="CDD" id="cd20551">
    <property type="entry name" value="CYCLIN_TFIIB_rpt1"/>
    <property type="match status" value="1"/>
</dbReference>
<proteinExistence type="inferred from homology"/>
<evidence type="ECO:0000259" key="12">
    <source>
        <dbReference type="SMART" id="SM00385"/>
    </source>
</evidence>
<dbReference type="InterPro" id="IPR013763">
    <property type="entry name" value="Cyclin-like_dom"/>
</dbReference>
<dbReference type="PANTHER" id="PTHR48187">
    <property type="entry name" value="LD21810P"/>
    <property type="match status" value="1"/>
</dbReference>
<dbReference type="FunFam" id="1.10.472.10:FF:000019">
    <property type="entry name" value="transcription initiation factor IIB"/>
    <property type="match status" value="1"/>
</dbReference>
<keyword evidence="5" id="KW-0863">Zinc-finger</keyword>
<evidence type="ECO:0000256" key="7">
    <source>
        <dbReference type="ARBA" id="ARBA00023015"/>
    </source>
</evidence>
<feature type="region of interest" description="Disordered" evidence="10">
    <location>
        <begin position="765"/>
        <end position="787"/>
    </location>
</feature>
<dbReference type="FunFam" id="1.10.472.170:FF:000002">
    <property type="entry name" value="Transcription initiation factor IIB"/>
    <property type="match status" value="1"/>
</dbReference>
<comment type="similarity">
    <text evidence="2">Belongs to the TFIIB family.</text>
</comment>
<feature type="region of interest" description="Disordered" evidence="10">
    <location>
        <begin position="24"/>
        <end position="52"/>
    </location>
</feature>
<dbReference type="Gene3D" id="3.40.50.1820">
    <property type="entry name" value="alpha/beta hydrolase"/>
    <property type="match status" value="1"/>
</dbReference>
<dbReference type="SMART" id="SM00385">
    <property type="entry name" value="CYCLIN"/>
    <property type="match status" value="2"/>
</dbReference>
<dbReference type="InterPro" id="IPR013137">
    <property type="entry name" value="Znf_TFIIB"/>
</dbReference>
<dbReference type="Gene3D" id="1.10.472.170">
    <property type="match status" value="1"/>
</dbReference>
<keyword evidence="9" id="KW-0539">Nucleus</keyword>
<evidence type="ECO:0000256" key="4">
    <source>
        <dbReference type="ARBA" id="ARBA00022737"/>
    </source>
</evidence>
<feature type="compositionally biased region" description="Polar residues" evidence="10">
    <location>
        <begin position="615"/>
        <end position="625"/>
    </location>
</feature>
<keyword evidence="4" id="KW-0677">Repeat</keyword>
<keyword evidence="3" id="KW-0479">Metal-binding</keyword>
<dbReference type="InterPro" id="IPR000812">
    <property type="entry name" value="TFIIB"/>
</dbReference>
<keyword evidence="6" id="KW-0862">Zinc</keyword>
<reference evidence="13" key="1">
    <citation type="submission" date="2022-05" db="EMBL/GenBank/DDBJ databases">
        <title>The Musa troglodytarum L. genome provides insights into the mechanism of non-climacteric behaviour and enrichment of carotenoids.</title>
        <authorList>
            <person name="Wang J."/>
        </authorList>
    </citation>
    <scope>NUCLEOTIDE SEQUENCE</scope>
    <source>
        <tissue evidence="13">Leaf</tissue>
    </source>
</reference>
<dbReference type="Gene3D" id="1.25.10.10">
    <property type="entry name" value="Leucine-rich Repeat Variant"/>
    <property type="match status" value="1"/>
</dbReference>
<evidence type="ECO:0000256" key="9">
    <source>
        <dbReference type="ARBA" id="ARBA00023242"/>
    </source>
</evidence>
<evidence type="ECO:0000313" key="13">
    <source>
        <dbReference type="EMBL" id="URE45253.1"/>
    </source>
</evidence>
<dbReference type="InterPro" id="IPR023486">
    <property type="entry name" value="TFIIB_CS"/>
</dbReference>
<feature type="compositionally biased region" description="Polar residues" evidence="10">
    <location>
        <begin position="765"/>
        <end position="774"/>
    </location>
</feature>
<feature type="domain" description="Cyclin-like" evidence="12">
    <location>
        <begin position="1442"/>
        <end position="1521"/>
    </location>
</feature>
<evidence type="ECO:0000256" key="2">
    <source>
        <dbReference type="ARBA" id="ARBA00010857"/>
    </source>
</evidence>
<dbReference type="OrthoDB" id="5086500at2759"/>
<dbReference type="Pfam" id="PF00382">
    <property type="entry name" value="TFIIB"/>
    <property type="match status" value="2"/>
</dbReference>
<keyword evidence="14" id="KW-1185">Reference proteome</keyword>
<feature type="transmembrane region" description="Helical" evidence="11">
    <location>
        <begin position="65"/>
        <end position="85"/>
    </location>
</feature>
<organism evidence="13 14">
    <name type="scientific">Musa troglodytarum</name>
    <name type="common">fe'i banana</name>
    <dbReference type="NCBI Taxonomy" id="320322"/>
    <lineage>
        <taxon>Eukaryota</taxon>
        <taxon>Viridiplantae</taxon>
        <taxon>Streptophyta</taxon>
        <taxon>Embryophyta</taxon>
        <taxon>Tracheophyta</taxon>
        <taxon>Spermatophyta</taxon>
        <taxon>Magnoliopsida</taxon>
        <taxon>Liliopsida</taxon>
        <taxon>Zingiberales</taxon>
        <taxon>Musaceae</taxon>
        <taxon>Musa</taxon>
    </lineage>
</organism>
<dbReference type="InterPro" id="IPR036915">
    <property type="entry name" value="Cyclin-like_sf"/>
</dbReference>
<dbReference type="Proteomes" id="UP001055439">
    <property type="component" value="Chromosome 9"/>
</dbReference>
<evidence type="ECO:0000256" key="11">
    <source>
        <dbReference type="SAM" id="Phobius"/>
    </source>
</evidence>
<evidence type="ECO:0000256" key="8">
    <source>
        <dbReference type="ARBA" id="ARBA00023163"/>
    </source>
</evidence>
<dbReference type="GO" id="GO:0070897">
    <property type="term" value="P:transcription preinitiation complex assembly"/>
    <property type="evidence" value="ECO:0007669"/>
    <property type="project" value="InterPro"/>
</dbReference>
<dbReference type="InterPro" id="IPR029058">
    <property type="entry name" value="AB_hydrolase_fold"/>
</dbReference>
<dbReference type="Pfam" id="PF08271">
    <property type="entry name" value="Zn_Ribbon_TF"/>
    <property type="match status" value="1"/>
</dbReference>
<sequence length="1543" mass="168433">MLRFLPRRRRPPLIFPLRRFTSQPTLEPSHHQSLPLKDPSPNHAIIRNTPVPAPSPIHSSPLRSLPLYAIAGTLVSAAALAAYVASSFLDRPSPRSDRIYADLEETLERSKVSVLRVVDRMRQTGAAATVLWKSLASVLSSANHEVRSGFELRVAALLADISAANGARRAAIVGAGGGAVVDWLLESVASSGHGGDRSGTQSESARALAHLIADPNVCQAVLGRPHAIPNLLRFIFSFQPKKTKSLKHSSLDGPYGCKGRSMLVAAIMDIITSNCDSIDQSFPPMLTGNADTRDIAAALEVIEQGGLHLDGIDENGHDDDDGDKGIQGIGIKVLGGTTILGFSGTESLLDLTQPLKYQLFTAADAYRNLELQENSGSSSELEKMTSFPVPGLWDDLQREHVAVPFAAWALANWALASQLNRSHIQELDRDGQAIMTALKAPERSVKWHGSLVARALLDDQNLPLTVSVPDWSFSLLSTAFHASNNEDVMLARVALSAFLVSIERSKDAKVMVMEKGLHLIRGMAKQSEKHRHLHEPLARVLELLYQGDMHLSLEESQRWSGILLRWIFDQSSSICTCHSATKILSFIIEDHGPQSLPISLGWLTVLLNEVIGNGKVSNSKGSNPPKTDKAKTQKDQSNAHSAAQVTNQLATAVVRLAGTQSDTESDSSDKNPFADFLTLEPFATVIKNLKKNNLPKSDVADSAFATLKGIKALTELCSEDTICQTKIADLGALFLLRRYLLCDDYEQLAANEAYAASRVSEAQDRNVSVSGDSSGTDRNDPSSVRVPPTAHIRKHAARLLVILSLLQNVKTAISADKIWCKWLEDCASGNIPCCNDKKIQSYARATLLNVLCSESSEVQVLNHSPPDADGSNRKTKCPLYEDMIFLLNPELPHWKPTNKNDEGSSDDSAVAEVVNFDSSPSSVRQCVEDETCNTSSSMGNSERSSKSACPSFDVVFVHGLRGGPFKSWRIADNKSSTTSKAGLVENIDQEAGKLGTCWPSEWLSTDVPDARLFSVKYKTNLTQWSGASLPLQEVSSMLLRKLTRAGIGDRPVVFVTHSMGGLVVKQMLYQAKISNLTEFVKNTIGVVFYSCPHFGSKLADMPWRMGLVLRPAPTIGELRSGSPRLVELNDFVRHLNKKGLLEVLSFSETQVTPIVEGYGGWAFRMEIVPIESAYPGFGELVVLDATDHVNSCKPVNQTDPSYAKTLEFLKRLKSRLASEESQLRQRCASRTIKIQGKEFVKRATEEVFDHSSGDTVCSECGLVLEAHSIDETSEWRTFANEGGDNDPVRVGGPANPFLSDGGLSTVISNPKGAQGDFLSSSLGRWHNRASSSDRSLILAFKAIATMADRLGLVATIKDRANEIYKKVEDLKSVRGRNQEAILAACLYIACRQEDKPRTVKEICSVANGATKKDIGRAKEFIVKQLEVEMGKSMEMGTINAGDFLRRFCSHLGMTNQEVKAAQEAVQKSDELDIRRSPISIAAAVIYMITQLSDDKKQIKDISLATGVAEGTIRNAYKDLHPYASRIIPAAFSKEEDLKKLCCP</sequence>
<dbReference type="InterPro" id="IPR011989">
    <property type="entry name" value="ARM-like"/>
</dbReference>
<evidence type="ECO:0000256" key="6">
    <source>
        <dbReference type="ARBA" id="ARBA00022833"/>
    </source>
</evidence>
<dbReference type="PRINTS" id="PR00685">
    <property type="entry name" value="TIFACTORIIB"/>
</dbReference>
<feature type="domain" description="Cyclin-like" evidence="12">
    <location>
        <begin position="1341"/>
        <end position="1423"/>
    </location>
</feature>
<evidence type="ECO:0000313" key="14">
    <source>
        <dbReference type="Proteomes" id="UP001055439"/>
    </source>
</evidence>
<keyword evidence="7" id="KW-0805">Transcription regulation</keyword>
<dbReference type="GO" id="GO:0008270">
    <property type="term" value="F:zinc ion binding"/>
    <property type="evidence" value="ECO:0007669"/>
    <property type="project" value="UniProtKB-KW"/>
</dbReference>
<dbReference type="Gene3D" id="1.10.472.10">
    <property type="entry name" value="Cyclin-like"/>
    <property type="match status" value="1"/>
</dbReference>
<keyword evidence="8" id="KW-0804">Transcription</keyword>
<dbReference type="PROSITE" id="PS00782">
    <property type="entry name" value="TFIIB"/>
    <property type="match status" value="1"/>
</dbReference>
<dbReference type="EMBL" id="CP097511">
    <property type="protein sequence ID" value="URE45253.1"/>
    <property type="molecule type" value="Genomic_DNA"/>
</dbReference>
<evidence type="ECO:0000256" key="1">
    <source>
        <dbReference type="ARBA" id="ARBA00004123"/>
    </source>
</evidence>
<evidence type="ECO:0000256" key="5">
    <source>
        <dbReference type="ARBA" id="ARBA00022771"/>
    </source>
</evidence>